<accession>A0A8J2UNB5</accession>
<evidence type="ECO:0000313" key="2">
    <source>
        <dbReference type="Proteomes" id="UP000620266"/>
    </source>
</evidence>
<gene>
    <name evidence="1" type="ORF">GCM10007205_27230</name>
</gene>
<evidence type="ECO:0000313" key="1">
    <source>
        <dbReference type="EMBL" id="GGC16809.1"/>
    </source>
</evidence>
<keyword evidence="2" id="KW-1185">Reference proteome</keyword>
<name>A0A8J2UNB5_9BURK</name>
<dbReference type="Proteomes" id="UP000620266">
    <property type="component" value="Unassembled WGS sequence"/>
</dbReference>
<dbReference type="RefSeq" id="WP_188397125.1">
    <property type="nucleotide sequence ID" value="NZ_BMCG01000006.1"/>
</dbReference>
<organism evidence="1 2">
    <name type="scientific">Oxalicibacterium flavum</name>
    <dbReference type="NCBI Taxonomy" id="179467"/>
    <lineage>
        <taxon>Bacteria</taxon>
        <taxon>Pseudomonadati</taxon>
        <taxon>Pseudomonadota</taxon>
        <taxon>Betaproteobacteria</taxon>
        <taxon>Burkholderiales</taxon>
        <taxon>Oxalobacteraceae</taxon>
        <taxon>Oxalicibacterium</taxon>
    </lineage>
</organism>
<reference evidence="1" key="1">
    <citation type="journal article" date="2014" name="Int. J. Syst. Evol. Microbiol.">
        <title>Complete genome sequence of Corynebacterium casei LMG S-19264T (=DSM 44701T), isolated from a smear-ripened cheese.</title>
        <authorList>
            <consortium name="US DOE Joint Genome Institute (JGI-PGF)"/>
            <person name="Walter F."/>
            <person name="Albersmeier A."/>
            <person name="Kalinowski J."/>
            <person name="Ruckert C."/>
        </authorList>
    </citation>
    <scope>NUCLEOTIDE SEQUENCE</scope>
    <source>
        <strain evidence="1">CCM 7086</strain>
    </source>
</reference>
<reference evidence="1" key="2">
    <citation type="submission" date="2020-09" db="EMBL/GenBank/DDBJ databases">
        <authorList>
            <person name="Sun Q."/>
            <person name="Sedlacek I."/>
        </authorList>
    </citation>
    <scope>NUCLEOTIDE SEQUENCE</scope>
    <source>
        <strain evidence="1">CCM 7086</strain>
    </source>
</reference>
<protein>
    <submittedName>
        <fullName evidence="1">Uncharacterized protein</fullName>
    </submittedName>
</protein>
<dbReference type="AlphaFoldDB" id="A0A8J2UNB5"/>
<sequence>MPTTLIGNYDIDYSGVALPDDAGWAAHVAIHGPSANPMHRNTVFPPQRVLVDQVFASREEAEAQALQAATAMLPPADKQRAEE</sequence>
<comment type="caution">
    <text evidence="1">The sequence shown here is derived from an EMBL/GenBank/DDBJ whole genome shotgun (WGS) entry which is preliminary data.</text>
</comment>
<proteinExistence type="predicted"/>
<dbReference type="EMBL" id="BMCG01000006">
    <property type="protein sequence ID" value="GGC16809.1"/>
    <property type="molecule type" value="Genomic_DNA"/>
</dbReference>